<organism evidence="1 2">
    <name type="scientific">Planococcus koreensis</name>
    <dbReference type="NCBI Taxonomy" id="112331"/>
    <lineage>
        <taxon>Bacteria</taxon>
        <taxon>Bacillati</taxon>
        <taxon>Bacillota</taxon>
        <taxon>Bacilli</taxon>
        <taxon>Bacillales</taxon>
        <taxon>Caryophanaceae</taxon>
        <taxon>Planococcus</taxon>
    </lineage>
</organism>
<proteinExistence type="predicted"/>
<comment type="caution">
    <text evidence="1">The sequence shown here is derived from an EMBL/GenBank/DDBJ whole genome shotgun (WGS) entry which is preliminary data.</text>
</comment>
<dbReference type="InterPro" id="IPR007710">
    <property type="entry name" value="Nucleoside_deoxyribTrfase"/>
</dbReference>
<dbReference type="Pfam" id="PF05014">
    <property type="entry name" value="Nuc_deoxyrib_tr"/>
    <property type="match status" value="1"/>
</dbReference>
<dbReference type="AlphaFoldDB" id="A0A7W8CSJ8"/>
<protein>
    <submittedName>
        <fullName evidence="1">Nucleoside 2-deoxyribosyltransferase</fullName>
    </submittedName>
</protein>
<accession>A0A7W8CSJ8</accession>
<reference evidence="1 2" key="1">
    <citation type="submission" date="2020-08" db="EMBL/GenBank/DDBJ databases">
        <title>Genomic Encyclopedia of Type Strains, Phase IV (KMG-IV): sequencing the most valuable type-strain genomes for metagenomic binning, comparative biology and taxonomic classification.</title>
        <authorList>
            <person name="Goeker M."/>
        </authorList>
    </citation>
    <scope>NUCLEOTIDE SEQUENCE [LARGE SCALE GENOMIC DNA]</scope>
    <source>
        <strain evidence="1 2">DSM 15895</strain>
    </source>
</reference>
<dbReference type="GO" id="GO:0016740">
    <property type="term" value="F:transferase activity"/>
    <property type="evidence" value="ECO:0007669"/>
    <property type="project" value="UniProtKB-KW"/>
</dbReference>
<name>A0A7W8CSJ8_9BACL</name>
<evidence type="ECO:0000313" key="1">
    <source>
        <dbReference type="EMBL" id="MBB5180541.1"/>
    </source>
</evidence>
<gene>
    <name evidence="1" type="ORF">HNQ44_001970</name>
</gene>
<evidence type="ECO:0000313" key="2">
    <source>
        <dbReference type="Proteomes" id="UP000525923"/>
    </source>
</evidence>
<dbReference type="Gene3D" id="3.40.50.450">
    <property type="match status" value="1"/>
</dbReference>
<dbReference type="SUPFAM" id="SSF52309">
    <property type="entry name" value="N-(deoxy)ribosyltransferase-like"/>
    <property type="match status" value="1"/>
</dbReference>
<keyword evidence="2" id="KW-1185">Reference proteome</keyword>
<keyword evidence="1" id="KW-0808">Transferase</keyword>
<dbReference type="EMBL" id="JACHHE010000005">
    <property type="protein sequence ID" value="MBB5180541.1"/>
    <property type="molecule type" value="Genomic_DNA"/>
</dbReference>
<dbReference type="Proteomes" id="UP000525923">
    <property type="component" value="Unassembled WGS sequence"/>
</dbReference>
<dbReference type="RefSeq" id="WP_135502691.1">
    <property type="nucleotide sequence ID" value="NZ_JACHHE010000005.1"/>
</dbReference>
<dbReference type="OrthoDB" id="2059845at2"/>
<sequence>MKFYIASSFANQEMVKQLSRKLINQGHAQTYDWTINSKAENAEALAAIGQLEKAAVLEADVFFILLPAGKGSHIELGMALAAGKKVYLFSEEADVYDFSATTTFYHMPEVERVIGTLDDLMKFVAEKLGSGRLAGQTAMLK</sequence>